<evidence type="ECO:0000313" key="5">
    <source>
        <dbReference type="Proteomes" id="UP000327013"/>
    </source>
</evidence>
<keyword evidence="2" id="KW-1133">Transmembrane helix</keyword>
<feature type="transmembrane region" description="Helical" evidence="2">
    <location>
        <begin position="430"/>
        <end position="450"/>
    </location>
</feature>
<name>A0A5N6R3E5_9ROSI</name>
<reference evidence="4 5" key="1">
    <citation type="submission" date="2019-06" db="EMBL/GenBank/DDBJ databases">
        <title>A chromosomal-level reference genome of Carpinus fangiana (Coryloideae, Betulaceae).</title>
        <authorList>
            <person name="Yang X."/>
            <person name="Wang Z."/>
            <person name="Zhang L."/>
            <person name="Hao G."/>
            <person name="Liu J."/>
            <person name="Yang Y."/>
        </authorList>
    </citation>
    <scope>NUCLEOTIDE SEQUENCE [LARGE SCALE GENOMIC DNA]</scope>
    <source>
        <strain evidence="4">Cfa_2016G</strain>
        <tissue evidence="4">Leaf</tissue>
    </source>
</reference>
<evidence type="ECO:0000313" key="4">
    <source>
        <dbReference type="EMBL" id="KAE8055470.1"/>
    </source>
</evidence>
<feature type="domain" description="PGG" evidence="3">
    <location>
        <begin position="296"/>
        <end position="393"/>
    </location>
</feature>
<dbReference type="SMART" id="SM00248">
    <property type="entry name" value="ANK"/>
    <property type="match status" value="5"/>
</dbReference>
<feature type="repeat" description="ANK" evidence="1">
    <location>
        <begin position="194"/>
        <end position="216"/>
    </location>
</feature>
<keyword evidence="2" id="KW-0472">Membrane</keyword>
<dbReference type="PROSITE" id="PS50088">
    <property type="entry name" value="ANK_REPEAT"/>
    <property type="match status" value="3"/>
</dbReference>
<feature type="repeat" description="ANK" evidence="1">
    <location>
        <begin position="114"/>
        <end position="135"/>
    </location>
</feature>
<dbReference type="Pfam" id="PF13962">
    <property type="entry name" value="PGG"/>
    <property type="match status" value="1"/>
</dbReference>
<dbReference type="Gene3D" id="1.25.40.20">
    <property type="entry name" value="Ankyrin repeat-containing domain"/>
    <property type="match status" value="1"/>
</dbReference>
<accession>A0A5N6R3E5</accession>
<feature type="transmembrane region" description="Helical" evidence="2">
    <location>
        <begin position="298"/>
        <end position="318"/>
    </location>
</feature>
<dbReference type="InterPro" id="IPR002110">
    <property type="entry name" value="Ankyrin_rpt"/>
</dbReference>
<sequence length="475" mass="53358">MDESMGAITILGVSLGDAAQQGNIDALYSLIRSDAKVLHRIDEIPFVETPLHTAASAGKIQFAMEIMRLKSSFARKLNEDGYTPVHVALQNNQPKVALWLVGVDEDLVRVKGKEGLTPLHFIAQIGNLDVLVQFLKACPKSIEDVTNRGETVLHIALKNNMFDVVRVLLGWLERAWFKTASQWESTLLNQKDDDGNTVLHIAVSKNKTKIVKLLLRFRWFFWRYTIDINAKNSGGLTALDMLRGDNREIKGMLRRARYFSYCCSSSESDADYFKSPVNIEEKLYIIFLRLSTEISNDLRNVLLVVAALLVTISFQAVIAPPGGVWQETKYRETHNYTSPNNNATEPPPTGAIISHHAGTAVMQNTDFPILAGLNVISFFVTVFTIFLLLPAGFGARMFCLPLYTLSLCFIASICIISPNTNDISPGLSWIWRNFILFCVFSPMLFQYLVYIVTRRRNRLVDAFLLKGKAPDPTLM</sequence>
<proteinExistence type="predicted"/>
<feature type="transmembrane region" description="Helical" evidence="2">
    <location>
        <begin position="398"/>
        <end position="418"/>
    </location>
</feature>
<dbReference type="Proteomes" id="UP000327013">
    <property type="component" value="Chromosome 5"/>
</dbReference>
<dbReference type="PANTHER" id="PTHR24128:SF24">
    <property type="entry name" value="ANKYRIN REPEAT PROTEIN"/>
    <property type="match status" value="1"/>
</dbReference>
<dbReference type="Pfam" id="PF13857">
    <property type="entry name" value="Ank_5"/>
    <property type="match status" value="1"/>
</dbReference>
<keyword evidence="2" id="KW-0812">Transmembrane</keyword>
<dbReference type="InterPro" id="IPR026961">
    <property type="entry name" value="PGG_dom"/>
</dbReference>
<evidence type="ECO:0000259" key="3">
    <source>
        <dbReference type="Pfam" id="PF13962"/>
    </source>
</evidence>
<dbReference type="PROSITE" id="PS50297">
    <property type="entry name" value="ANK_REP_REGION"/>
    <property type="match status" value="3"/>
</dbReference>
<keyword evidence="1" id="KW-0040">ANK repeat</keyword>
<keyword evidence="5" id="KW-1185">Reference proteome</keyword>
<organism evidence="4 5">
    <name type="scientific">Carpinus fangiana</name>
    <dbReference type="NCBI Taxonomy" id="176857"/>
    <lineage>
        <taxon>Eukaryota</taxon>
        <taxon>Viridiplantae</taxon>
        <taxon>Streptophyta</taxon>
        <taxon>Embryophyta</taxon>
        <taxon>Tracheophyta</taxon>
        <taxon>Spermatophyta</taxon>
        <taxon>Magnoliopsida</taxon>
        <taxon>eudicotyledons</taxon>
        <taxon>Gunneridae</taxon>
        <taxon>Pentapetalae</taxon>
        <taxon>rosids</taxon>
        <taxon>fabids</taxon>
        <taxon>Fagales</taxon>
        <taxon>Betulaceae</taxon>
        <taxon>Carpinus</taxon>
    </lineage>
</organism>
<evidence type="ECO:0000256" key="1">
    <source>
        <dbReference type="PROSITE-ProRule" id="PRU00023"/>
    </source>
</evidence>
<evidence type="ECO:0000256" key="2">
    <source>
        <dbReference type="SAM" id="Phobius"/>
    </source>
</evidence>
<gene>
    <name evidence="4" type="ORF">FH972_012310</name>
</gene>
<dbReference type="SUPFAM" id="SSF48403">
    <property type="entry name" value="Ankyrin repeat"/>
    <property type="match status" value="1"/>
</dbReference>
<dbReference type="EMBL" id="CM017325">
    <property type="protein sequence ID" value="KAE8055470.1"/>
    <property type="molecule type" value="Genomic_DNA"/>
</dbReference>
<dbReference type="Pfam" id="PF12796">
    <property type="entry name" value="Ank_2"/>
    <property type="match status" value="2"/>
</dbReference>
<feature type="transmembrane region" description="Helical" evidence="2">
    <location>
        <begin position="369"/>
        <end position="391"/>
    </location>
</feature>
<protein>
    <recommendedName>
        <fullName evidence="3">PGG domain-containing protein</fullName>
    </recommendedName>
</protein>
<dbReference type="InterPro" id="IPR036770">
    <property type="entry name" value="Ankyrin_rpt-contain_sf"/>
</dbReference>
<dbReference type="AlphaFoldDB" id="A0A5N6R3E5"/>
<dbReference type="PANTHER" id="PTHR24128">
    <property type="entry name" value="HOMEOBOX PROTEIN WARIAI"/>
    <property type="match status" value="1"/>
</dbReference>
<feature type="repeat" description="ANK" evidence="1">
    <location>
        <begin position="148"/>
        <end position="169"/>
    </location>
</feature>
<dbReference type="OrthoDB" id="674805at2759"/>